<feature type="region of interest" description="Disordered" evidence="1">
    <location>
        <begin position="127"/>
        <end position="152"/>
    </location>
</feature>
<dbReference type="Pfam" id="PF01592">
    <property type="entry name" value="NifU_N"/>
    <property type="match status" value="1"/>
</dbReference>
<dbReference type="SUPFAM" id="SSF82649">
    <property type="entry name" value="SufE/NifU"/>
    <property type="match status" value="1"/>
</dbReference>
<dbReference type="Gene3D" id="3.90.1010.10">
    <property type="match status" value="1"/>
</dbReference>
<dbReference type="GO" id="GO:0051536">
    <property type="term" value="F:iron-sulfur cluster binding"/>
    <property type="evidence" value="ECO:0007669"/>
    <property type="project" value="InterPro"/>
</dbReference>
<dbReference type="GO" id="GO:0005506">
    <property type="term" value="F:iron ion binding"/>
    <property type="evidence" value="ECO:0007669"/>
    <property type="project" value="InterPro"/>
</dbReference>
<dbReference type="PANTHER" id="PTHR10093">
    <property type="entry name" value="IRON-SULFUR CLUSTER ASSEMBLY ENZYME NIFU HOMOLOG"/>
    <property type="match status" value="1"/>
</dbReference>
<evidence type="ECO:0000256" key="1">
    <source>
        <dbReference type="SAM" id="MobiDB-lite"/>
    </source>
</evidence>
<sequence>MSPSEPDIYAEHVLDHYEDPYNRGPLDTATHTDEGKNPLCGDVVHIDLKMDDDGKIIEAWFDGDGCVISQASASMLMEKIDGKTMEEIQAFTADEMLELFGHPLTPNRQKCCLLSWRILQGALKSPVAAGDDDVESNGARRKFGGPTLGEET</sequence>
<dbReference type="EMBL" id="VRLW01000001">
    <property type="protein sequence ID" value="KAA1262158.1"/>
    <property type="molecule type" value="Genomic_DNA"/>
</dbReference>
<reference evidence="3 4" key="1">
    <citation type="submission" date="2019-08" db="EMBL/GenBank/DDBJ databases">
        <title>Deep-cultivation of Planctomycetes and their phenomic and genomic characterization uncovers novel biology.</title>
        <authorList>
            <person name="Wiegand S."/>
            <person name="Jogler M."/>
            <person name="Boedeker C."/>
            <person name="Pinto D."/>
            <person name="Vollmers J."/>
            <person name="Rivas-Marin E."/>
            <person name="Kohn T."/>
            <person name="Peeters S.H."/>
            <person name="Heuer A."/>
            <person name="Rast P."/>
            <person name="Oberbeckmann S."/>
            <person name="Bunk B."/>
            <person name="Jeske O."/>
            <person name="Meyerdierks A."/>
            <person name="Storesund J.E."/>
            <person name="Kallscheuer N."/>
            <person name="Luecker S."/>
            <person name="Lage O.M."/>
            <person name="Pohl T."/>
            <person name="Merkel B.J."/>
            <person name="Hornburger P."/>
            <person name="Mueller R.-W."/>
            <person name="Bruemmer F."/>
            <person name="Labrenz M."/>
            <person name="Spormann A.M."/>
            <person name="Op Den Camp H."/>
            <person name="Overmann J."/>
            <person name="Amann R."/>
            <person name="Jetten M.S.M."/>
            <person name="Mascher T."/>
            <person name="Medema M.H."/>
            <person name="Devos D.P."/>
            <person name="Kaster A.-K."/>
            <person name="Ovreas L."/>
            <person name="Rohde M."/>
            <person name="Galperin M.Y."/>
            <person name="Jogler C."/>
        </authorList>
    </citation>
    <scope>NUCLEOTIDE SEQUENCE [LARGE SCALE GENOMIC DNA]</scope>
    <source>
        <strain evidence="3 4">LF1</strain>
    </source>
</reference>
<dbReference type="GO" id="GO:0016226">
    <property type="term" value="P:iron-sulfur cluster assembly"/>
    <property type="evidence" value="ECO:0007669"/>
    <property type="project" value="InterPro"/>
</dbReference>
<dbReference type="AlphaFoldDB" id="A0A5B1CM64"/>
<feature type="domain" description="NIF system FeS cluster assembly NifU N-terminal" evidence="2">
    <location>
        <begin position="9"/>
        <end position="124"/>
    </location>
</feature>
<accession>A0A5B1CM64</accession>
<proteinExistence type="predicted"/>
<dbReference type="Proteomes" id="UP000322699">
    <property type="component" value="Unassembled WGS sequence"/>
</dbReference>
<dbReference type="RefSeq" id="WP_068258582.1">
    <property type="nucleotide sequence ID" value="NZ_LWSK01000006.1"/>
</dbReference>
<evidence type="ECO:0000313" key="3">
    <source>
        <dbReference type="EMBL" id="KAA1262158.1"/>
    </source>
</evidence>
<gene>
    <name evidence="3" type="primary">nifU</name>
    <name evidence="3" type="ORF">LF1_47200</name>
</gene>
<organism evidence="3 4">
    <name type="scientific">Rubripirellula obstinata</name>
    <dbReference type="NCBI Taxonomy" id="406547"/>
    <lineage>
        <taxon>Bacteria</taxon>
        <taxon>Pseudomonadati</taxon>
        <taxon>Planctomycetota</taxon>
        <taxon>Planctomycetia</taxon>
        <taxon>Pirellulales</taxon>
        <taxon>Pirellulaceae</taxon>
        <taxon>Rubripirellula</taxon>
    </lineage>
</organism>
<dbReference type="InterPro" id="IPR002871">
    <property type="entry name" value="NIF_FeS_clus_asmbl_NifU_N"/>
</dbReference>
<dbReference type="CDD" id="cd06664">
    <property type="entry name" value="IscU_like"/>
    <property type="match status" value="1"/>
</dbReference>
<comment type="caution">
    <text evidence="3">The sequence shown here is derived from an EMBL/GenBank/DDBJ whole genome shotgun (WGS) entry which is preliminary data.</text>
</comment>
<dbReference type="OrthoDB" id="9804157at2"/>
<protein>
    <submittedName>
        <fullName evidence="3">NifU-like protein</fullName>
    </submittedName>
</protein>
<keyword evidence="4" id="KW-1185">Reference proteome</keyword>
<evidence type="ECO:0000259" key="2">
    <source>
        <dbReference type="Pfam" id="PF01592"/>
    </source>
</evidence>
<evidence type="ECO:0000313" key="4">
    <source>
        <dbReference type="Proteomes" id="UP000322699"/>
    </source>
</evidence>
<name>A0A5B1CM64_9BACT</name>